<evidence type="ECO:0000256" key="2">
    <source>
        <dbReference type="ARBA" id="ARBA00022723"/>
    </source>
</evidence>
<dbReference type="InterPro" id="IPR010538">
    <property type="entry name" value="DHOR"/>
</dbReference>
<evidence type="ECO:0000259" key="4">
    <source>
        <dbReference type="PROSITE" id="PS51007"/>
    </source>
</evidence>
<protein>
    <recommendedName>
        <fullName evidence="4">Cytochrome c domain-containing protein</fullName>
    </recommendedName>
</protein>
<dbReference type="PANTHER" id="PTHR30600">
    <property type="entry name" value="CYTOCHROME C PEROXIDASE-RELATED"/>
    <property type="match status" value="1"/>
</dbReference>
<dbReference type="Gene3D" id="1.10.760.10">
    <property type="entry name" value="Cytochrome c-like domain"/>
    <property type="match status" value="1"/>
</dbReference>
<dbReference type="InterPro" id="IPR009056">
    <property type="entry name" value="Cyt_c-like_dom"/>
</dbReference>
<dbReference type="PROSITE" id="PS51007">
    <property type="entry name" value="CYTC"/>
    <property type="match status" value="1"/>
</dbReference>
<accession>A0A5J4RS33</accession>
<dbReference type="Pfam" id="PF06537">
    <property type="entry name" value="DHOR"/>
    <property type="match status" value="2"/>
</dbReference>
<dbReference type="AlphaFoldDB" id="A0A5J4RS33"/>
<dbReference type="InterPro" id="IPR036909">
    <property type="entry name" value="Cyt_c-like_dom_sf"/>
</dbReference>
<keyword evidence="2" id="KW-0479">Metal-binding</keyword>
<feature type="domain" description="Cytochrome c" evidence="4">
    <location>
        <begin position="375"/>
        <end position="502"/>
    </location>
</feature>
<organism evidence="5">
    <name type="scientific">termite gut metagenome</name>
    <dbReference type="NCBI Taxonomy" id="433724"/>
    <lineage>
        <taxon>unclassified sequences</taxon>
        <taxon>metagenomes</taxon>
        <taxon>organismal metagenomes</taxon>
    </lineage>
</organism>
<dbReference type="GO" id="GO:0004130">
    <property type="term" value="F:cytochrome-c peroxidase activity"/>
    <property type="evidence" value="ECO:0007669"/>
    <property type="project" value="TreeGrafter"/>
</dbReference>
<dbReference type="GO" id="GO:0046872">
    <property type="term" value="F:metal ion binding"/>
    <property type="evidence" value="ECO:0007669"/>
    <property type="project" value="UniProtKB-KW"/>
</dbReference>
<keyword evidence="3" id="KW-0408">Iron</keyword>
<dbReference type="GO" id="GO:0009055">
    <property type="term" value="F:electron transfer activity"/>
    <property type="evidence" value="ECO:0007669"/>
    <property type="project" value="InterPro"/>
</dbReference>
<dbReference type="SUPFAM" id="SSF46626">
    <property type="entry name" value="Cytochrome c"/>
    <property type="match status" value="1"/>
</dbReference>
<reference evidence="5" key="1">
    <citation type="submission" date="2019-03" db="EMBL/GenBank/DDBJ databases">
        <title>Single cell metagenomics reveals metabolic interactions within the superorganism composed of flagellate Streblomastix strix and complex community of Bacteroidetes bacteria on its surface.</title>
        <authorList>
            <person name="Treitli S.C."/>
            <person name="Kolisko M."/>
            <person name="Husnik F."/>
            <person name="Keeling P."/>
            <person name="Hampl V."/>
        </authorList>
    </citation>
    <scope>NUCLEOTIDE SEQUENCE</scope>
    <source>
        <strain evidence="5">STM</strain>
    </source>
</reference>
<comment type="caution">
    <text evidence="5">The sequence shown here is derived from an EMBL/GenBank/DDBJ whole genome shotgun (WGS) entry which is preliminary data.</text>
</comment>
<dbReference type="GO" id="GO:0020037">
    <property type="term" value="F:heme binding"/>
    <property type="evidence" value="ECO:0007669"/>
    <property type="project" value="InterPro"/>
</dbReference>
<proteinExistence type="predicted"/>
<name>A0A5J4RS33_9ZZZZ</name>
<evidence type="ECO:0000256" key="3">
    <source>
        <dbReference type="ARBA" id="ARBA00023004"/>
    </source>
</evidence>
<gene>
    <name evidence="5" type="ORF">EZS27_016002</name>
</gene>
<sequence>MKKYGTIFWTILSLIVTVACADDNNEPDGPGVKELGEEWYAGGENGTVFNATSNAYSQSMPAIDADPALYKQFMRGEQIFEKSFVSTEGMGYSGLGPVYIRKSCIACHPSYGGRSKRVDKFDTSDSRNGYLLMIYDPESPTLALASQYFTGMTQTSAVPPFKSPINEAGIKLEWLPYTDEYGNKYPDGTTYSLIYPKVTIAQDAILFKDFDMSKHAASIEGTIGIYGTGLLDAISDEDLRAQYEEEQKRGYAPGVIGADIDETGLNPYYPGKHPGRFTYLCTRATLDNGPGSNAIWNITNVTRPDRQYHYITSEYAKVSSQDPDIQQALGQSEEEIYNYLMSRELKPEMTMEDYDAFMVWHRGLAVPAARNLDDKTVQRGKVLFQQELGCIACHRPSWTTRNNHKPFPALSNQKIFPYTDLLRHNIGLHEPGRVALCRTTPLWGRGLMPVTSGYTDMLHDLRARNYEEAILWHSGEAKQPKEKFRALSKEDREALVKFLQSI</sequence>
<dbReference type="PROSITE" id="PS51257">
    <property type="entry name" value="PROKAR_LIPOPROTEIN"/>
    <property type="match status" value="1"/>
</dbReference>
<evidence type="ECO:0000256" key="1">
    <source>
        <dbReference type="ARBA" id="ARBA00022617"/>
    </source>
</evidence>
<dbReference type="PANTHER" id="PTHR30600:SF4">
    <property type="entry name" value="CYTOCHROME C DOMAIN-CONTAINING PROTEIN"/>
    <property type="match status" value="1"/>
</dbReference>
<dbReference type="EMBL" id="SNRY01000858">
    <property type="protein sequence ID" value="KAA6335791.1"/>
    <property type="molecule type" value="Genomic_DNA"/>
</dbReference>
<evidence type="ECO:0000313" key="5">
    <source>
        <dbReference type="EMBL" id="KAA6335791.1"/>
    </source>
</evidence>
<dbReference type="InterPro" id="IPR051395">
    <property type="entry name" value="Cytochrome_c_Peroxidase/MauG"/>
</dbReference>
<keyword evidence="1" id="KW-0349">Heme</keyword>